<dbReference type="GO" id="GO:0008270">
    <property type="term" value="F:zinc ion binding"/>
    <property type="evidence" value="ECO:0007669"/>
    <property type="project" value="InterPro"/>
</dbReference>
<dbReference type="SMART" id="SM00317">
    <property type="entry name" value="SET"/>
    <property type="match status" value="1"/>
</dbReference>
<dbReference type="SMART" id="SM00468">
    <property type="entry name" value="PreSET"/>
    <property type="match status" value="1"/>
</dbReference>
<dbReference type="CDD" id="cd10538">
    <property type="entry name" value="SET_SETDB-like"/>
    <property type="match status" value="1"/>
</dbReference>
<dbReference type="Gene3D" id="2.170.270.10">
    <property type="entry name" value="SET domain"/>
    <property type="match status" value="1"/>
</dbReference>
<evidence type="ECO:0000256" key="3">
    <source>
        <dbReference type="ARBA" id="ARBA00022454"/>
    </source>
</evidence>
<accession>A0AAV8UDQ4</accession>
<dbReference type="PANTHER" id="PTHR46450:SF1">
    <property type="entry name" value="INACTIVE HISTONE-LYSINE N-METHYLTRANSFERASE SUVR1-RELATED"/>
    <property type="match status" value="1"/>
</dbReference>
<evidence type="ECO:0000313" key="10">
    <source>
        <dbReference type="EMBL" id="KAJ8899362.1"/>
    </source>
</evidence>
<feature type="compositionally biased region" description="Basic and acidic residues" evidence="8">
    <location>
        <begin position="301"/>
        <end position="336"/>
    </location>
</feature>
<dbReference type="Gene3D" id="1.10.8.850">
    <property type="entry name" value="Histone-lysine N methyltransferase , C-terminal domain-like"/>
    <property type="match status" value="1"/>
</dbReference>
<feature type="compositionally biased region" description="Polar residues" evidence="8">
    <location>
        <begin position="129"/>
        <end position="148"/>
    </location>
</feature>
<gene>
    <name evidence="10" type="ORF">K2173_018336</name>
</gene>
<evidence type="ECO:0000256" key="5">
    <source>
        <dbReference type="ARBA" id="ARBA00022723"/>
    </source>
</evidence>
<dbReference type="InterPro" id="IPR007728">
    <property type="entry name" value="Pre-SET_dom"/>
</dbReference>
<proteinExistence type="predicted"/>
<feature type="region of interest" description="Disordered" evidence="8">
    <location>
        <begin position="176"/>
        <end position="203"/>
    </location>
</feature>
<comment type="subcellular location">
    <subcellularLocation>
        <location evidence="2">Chromosome</location>
    </subcellularLocation>
    <subcellularLocation>
        <location evidence="1">Nucleus</location>
    </subcellularLocation>
</comment>
<feature type="compositionally biased region" description="Polar residues" evidence="8">
    <location>
        <begin position="182"/>
        <end position="195"/>
    </location>
</feature>
<dbReference type="InterPro" id="IPR025776">
    <property type="entry name" value="SUVR4/1/2"/>
</dbReference>
<dbReference type="GO" id="GO:0005634">
    <property type="term" value="C:nucleus"/>
    <property type="evidence" value="ECO:0007669"/>
    <property type="project" value="UniProtKB-SubCell"/>
</dbReference>
<evidence type="ECO:0000259" key="9">
    <source>
        <dbReference type="PROSITE" id="PS50280"/>
    </source>
</evidence>
<reference evidence="10 11" key="1">
    <citation type="submission" date="2021-09" db="EMBL/GenBank/DDBJ databases">
        <title>Genomic insights and catalytic innovation underlie evolution of tropane alkaloids biosynthesis.</title>
        <authorList>
            <person name="Wang Y.-J."/>
            <person name="Tian T."/>
            <person name="Huang J.-P."/>
            <person name="Huang S.-X."/>
        </authorList>
    </citation>
    <scope>NUCLEOTIDE SEQUENCE [LARGE SCALE GENOMIC DNA]</scope>
    <source>
        <strain evidence="10">KIB-2018</strain>
        <tissue evidence="10">Leaf</tissue>
    </source>
</reference>
<evidence type="ECO:0000256" key="6">
    <source>
        <dbReference type="ARBA" id="ARBA00022833"/>
    </source>
</evidence>
<evidence type="ECO:0000313" key="11">
    <source>
        <dbReference type="Proteomes" id="UP001159364"/>
    </source>
</evidence>
<dbReference type="InterPro" id="IPR001214">
    <property type="entry name" value="SET_dom"/>
</dbReference>
<dbReference type="InterPro" id="IPR046341">
    <property type="entry name" value="SET_dom_sf"/>
</dbReference>
<feature type="region of interest" description="Disordered" evidence="8">
    <location>
        <begin position="299"/>
        <end position="336"/>
    </location>
</feature>
<evidence type="ECO:0000256" key="4">
    <source>
        <dbReference type="ARBA" id="ARBA00022679"/>
    </source>
</evidence>
<keyword evidence="4" id="KW-0808">Transferase</keyword>
<dbReference type="Pfam" id="PF00856">
    <property type="entry name" value="SET"/>
    <property type="match status" value="1"/>
</dbReference>
<evidence type="ECO:0000256" key="1">
    <source>
        <dbReference type="ARBA" id="ARBA00004123"/>
    </source>
</evidence>
<dbReference type="InterPro" id="IPR018848">
    <property type="entry name" value="WIYLD_domain"/>
</dbReference>
<dbReference type="PANTHER" id="PTHR46450">
    <property type="entry name" value="INACTIVE HISTONE-LYSINE N-METHYLTRANSFERASE SUVR1-RELATED"/>
    <property type="match status" value="1"/>
</dbReference>
<keyword evidence="11" id="KW-1185">Reference proteome</keyword>
<organism evidence="10 11">
    <name type="scientific">Erythroxylum novogranatense</name>
    <dbReference type="NCBI Taxonomy" id="1862640"/>
    <lineage>
        <taxon>Eukaryota</taxon>
        <taxon>Viridiplantae</taxon>
        <taxon>Streptophyta</taxon>
        <taxon>Embryophyta</taxon>
        <taxon>Tracheophyta</taxon>
        <taxon>Spermatophyta</taxon>
        <taxon>Magnoliopsida</taxon>
        <taxon>eudicotyledons</taxon>
        <taxon>Gunneridae</taxon>
        <taxon>Pentapetalae</taxon>
        <taxon>rosids</taxon>
        <taxon>fabids</taxon>
        <taxon>Malpighiales</taxon>
        <taxon>Erythroxylaceae</taxon>
        <taxon>Erythroxylum</taxon>
    </lineage>
</organism>
<sequence>MPPRNPRILKALHAMKALGISEAKVKPVLKKLYKLYDKNWDLIEQENYRALADAIFEEEDAKVPEEPHADDDLEEEAEVHNETQQPLKRLRKRGQEMQICSSPSNPEIGGTPLKIPKLEKNNLPGADSMQMSPNIRKSESFPSSASAQDHTKIPDKQHLALIPSAVQGSTNSAQLGAADRTMPSNPLSPQRQQANKGKEPLIPQAVCKEKRPISIRSSHGVHIKDTAAESGTPLPCAKEKDMLFLITPKDEPITDDMPLSGVARYDVPCAVVQSASSSKGDSVVQDAMIREPRACNLVTRDVSRDDVPSSSSEGRDVRRDDVPASSSEGRDARRDGILASSSDRVVNCDLAAMSGDSPTSLEIATSPLGEVKISLTCDSLLRRPNFHMPSQDELLKTVQEKCLRSYKIVDPNFSVMRILKDMCECFLELATDSSHESQERLFNVTPALDLLKKSTAHSSLHAPGFKEHNGLADVNRYPGGSKFPVLMPLQTLCPMKATPSSKEVTVNGIGEIDEGKDLIDHQMNSLVIVPQCQLTPEDFRSLYTFSDITKGEEKIQIPWLNEINNECPLPFYYIPQNLIFQNACVRFSLSQIRTEECCSTCSGDCLISPSPCVCAGETGQYAYTPEGLVKEDFLEECISMTRNPQQQSLFYCEDCPLERWKNEEMMELCKGHLKRKYIKECWFKCGCHKQCGNRVVQRGTNCKLQVFFTPEGKGWGVRTLEKLPKGTFVCEYVGEILTSKELYERKMQMVKNTATELHTYPVILDSYWWLKGVMKDEEALCLDSKFHGNVARFINHRCLDANLIEIPVKIETPDHHYYHIAFFTTREVDAWEELTWDYGIDFDDNDQPVEIFQCQCSSKFCRNMRRSNRPKSASK</sequence>
<dbReference type="FunFam" id="2.170.270.10:FF:000046">
    <property type="entry name" value="SET-domain containing protein lysine methyltransferase family protein"/>
    <property type="match status" value="1"/>
</dbReference>
<dbReference type="Proteomes" id="UP001159364">
    <property type="component" value="Linkage Group LG08"/>
</dbReference>
<keyword evidence="3" id="KW-0158">Chromosome</keyword>
<keyword evidence="6" id="KW-0862">Zinc</keyword>
<dbReference type="PROSITE" id="PS50280">
    <property type="entry name" value="SET"/>
    <property type="match status" value="1"/>
</dbReference>
<comment type="caution">
    <text evidence="10">The sequence shown here is derived from an EMBL/GenBank/DDBJ whole genome shotgun (WGS) entry which is preliminary data.</text>
</comment>
<feature type="region of interest" description="Disordered" evidence="8">
    <location>
        <begin position="62"/>
        <end position="152"/>
    </location>
</feature>
<evidence type="ECO:0000256" key="7">
    <source>
        <dbReference type="ARBA" id="ARBA00023242"/>
    </source>
</evidence>
<name>A0AAV8UDQ4_9ROSI</name>
<keyword evidence="7" id="KW-0539">Nucleus</keyword>
<keyword evidence="5" id="KW-0479">Metal-binding</keyword>
<dbReference type="GO" id="GO:0042054">
    <property type="term" value="F:histone methyltransferase activity"/>
    <property type="evidence" value="ECO:0007669"/>
    <property type="project" value="InterPro"/>
</dbReference>
<evidence type="ECO:0000256" key="8">
    <source>
        <dbReference type="SAM" id="MobiDB-lite"/>
    </source>
</evidence>
<feature type="domain" description="SET" evidence="9">
    <location>
        <begin position="702"/>
        <end position="839"/>
    </location>
</feature>
<dbReference type="EMBL" id="JAIWQS010000008">
    <property type="protein sequence ID" value="KAJ8899362.1"/>
    <property type="molecule type" value="Genomic_DNA"/>
</dbReference>
<protein>
    <recommendedName>
        <fullName evidence="9">SET domain-containing protein</fullName>
    </recommendedName>
</protein>
<feature type="compositionally biased region" description="Acidic residues" evidence="8">
    <location>
        <begin position="68"/>
        <end position="77"/>
    </location>
</feature>
<evidence type="ECO:0000256" key="2">
    <source>
        <dbReference type="ARBA" id="ARBA00004286"/>
    </source>
</evidence>
<dbReference type="Pfam" id="PF10440">
    <property type="entry name" value="WIYLD"/>
    <property type="match status" value="1"/>
</dbReference>
<dbReference type="GO" id="GO:0005694">
    <property type="term" value="C:chromosome"/>
    <property type="evidence" value="ECO:0007669"/>
    <property type="project" value="UniProtKB-SubCell"/>
</dbReference>
<dbReference type="SUPFAM" id="SSF82199">
    <property type="entry name" value="SET domain"/>
    <property type="match status" value="1"/>
</dbReference>
<dbReference type="InterPro" id="IPR043017">
    <property type="entry name" value="WIYLD_dom_sf"/>
</dbReference>
<dbReference type="AlphaFoldDB" id="A0AAV8UDQ4"/>
<dbReference type="PROSITE" id="PS51580">
    <property type="entry name" value="SAM_MT43_3"/>
    <property type="match status" value="1"/>
</dbReference>